<comment type="caution">
    <text evidence="2">The sequence shown here is derived from an EMBL/GenBank/DDBJ whole genome shotgun (WGS) entry which is preliminary data.</text>
</comment>
<gene>
    <name evidence="2" type="ORF">IDJ75_19870</name>
</gene>
<dbReference type="PANTHER" id="PTHR43777:SF1">
    <property type="entry name" value="MOLYBDENUM COFACTOR CYTIDYLYLTRANSFERASE"/>
    <property type="match status" value="1"/>
</dbReference>
<dbReference type="RefSeq" id="WP_191177392.1">
    <property type="nucleotide sequence ID" value="NZ_JACWMW010000006.1"/>
</dbReference>
<evidence type="ECO:0000313" key="2">
    <source>
        <dbReference type="EMBL" id="MBD1387552.1"/>
    </source>
</evidence>
<dbReference type="InterPro" id="IPR029044">
    <property type="entry name" value="Nucleotide-diphossugar_trans"/>
</dbReference>
<protein>
    <submittedName>
        <fullName evidence="2">Nucleotidyltransferase family protein</fullName>
    </submittedName>
</protein>
<sequence>MTPIVILAAGSSSRMGTPKQNLYIGRHTLLQRMVQAATAASDSVLVILGANFDALAATINDTNAGILYNKDWALGMGSSIKLAVSHIQLKHTNTDTIVFMVCDQPYVNAELLKKLIITAGKVKEEIIACSYNGIMGVPVVFKKRYFSELLTLNGKEGAKKILEQHMEDVYTVPFPLGSVDIDTEEDYNNLPAGLNL</sequence>
<dbReference type="SUPFAM" id="SSF53448">
    <property type="entry name" value="Nucleotide-diphospho-sugar transferases"/>
    <property type="match status" value="1"/>
</dbReference>
<evidence type="ECO:0000313" key="3">
    <source>
        <dbReference type="Proteomes" id="UP000618754"/>
    </source>
</evidence>
<name>A0ABR7XAD6_9SPHI</name>
<proteinExistence type="predicted"/>
<keyword evidence="3" id="KW-1185">Reference proteome</keyword>
<dbReference type="InterPro" id="IPR025877">
    <property type="entry name" value="MobA-like_NTP_Trfase"/>
</dbReference>
<dbReference type="Pfam" id="PF12804">
    <property type="entry name" value="NTP_transf_3"/>
    <property type="match status" value="1"/>
</dbReference>
<dbReference type="Proteomes" id="UP000618754">
    <property type="component" value="Unassembled WGS sequence"/>
</dbReference>
<dbReference type="PANTHER" id="PTHR43777">
    <property type="entry name" value="MOLYBDENUM COFACTOR CYTIDYLYLTRANSFERASE"/>
    <property type="match status" value="1"/>
</dbReference>
<organism evidence="2 3">
    <name type="scientific">Mucilaginibacter rigui</name>
    <dbReference type="NCBI Taxonomy" id="534635"/>
    <lineage>
        <taxon>Bacteria</taxon>
        <taxon>Pseudomonadati</taxon>
        <taxon>Bacteroidota</taxon>
        <taxon>Sphingobacteriia</taxon>
        <taxon>Sphingobacteriales</taxon>
        <taxon>Sphingobacteriaceae</taxon>
        <taxon>Mucilaginibacter</taxon>
    </lineage>
</organism>
<accession>A0ABR7XAD6</accession>
<dbReference type="EMBL" id="JACWMW010000006">
    <property type="protein sequence ID" value="MBD1387552.1"/>
    <property type="molecule type" value="Genomic_DNA"/>
</dbReference>
<dbReference type="CDD" id="cd04182">
    <property type="entry name" value="GT_2_like_f"/>
    <property type="match status" value="1"/>
</dbReference>
<evidence type="ECO:0000259" key="1">
    <source>
        <dbReference type="Pfam" id="PF12804"/>
    </source>
</evidence>
<dbReference type="Gene3D" id="3.90.550.10">
    <property type="entry name" value="Spore Coat Polysaccharide Biosynthesis Protein SpsA, Chain A"/>
    <property type="match status" value="1"/>
</dbReference>
<feature type="domain" description="MobA-like NTP transferase" evidence="1">
    <location>
        <begin position="5"/>
        <end position="168"/>
    </location>
</feature>
<reference evidence="2 3" key="1">
    <citation type="submission" date="2020-09" db="EMBL/GenBank/DDBJ databases">
        <title>Novel species of Mucilaginibacter isolated from a glacier on the Tibetan Plateau.</title>
        <authorList>
            <person name="Liu Q."/>
            <person name="Xin Y.-H."/>
        </authorList>
    </citation>
    <scope>NUCLEOTIDE SEQUENCE [LARGE SCALE GENOMIC DNA]</scope>
    <source>
        <strain evidence="2 3">CGMCC 1.13878</strain>
    </source>
</reference>